<proteinExistence type="predicted"/>
<evidence type="ECO:0000313" key="4">
    <source>
        <dbReference type="Proteomes" id="UP001501083"/>
    </source>
</evidence>
<evidence type="ECO:0000259" key="2">
    <source>
        <dbReference type="Pfam" id="PF00561"/>
    </source>
</evidence>
<name>A0ABP9LRV7_9GAMM</name>
<dbReference type="PANTHER" id="PTHR43433">
    <property type="entry name" value="HYDROLASE, ALPHA/BETA FOLD FAMILY PROTEIN"/>
    <property type="match status" value="1"/>
</dbReference>
<dbReference type="InterPro" id="IPR050471">
    <property type="entry name" value="AB_hydrolase"/>
</dbReference>
<dbReference type="InterPro" id="IPR000073">
    <property type="entry name" value="AB_hydrolase_1"/>
</dbReference>
<comment type="caution">
    <text evidence="3">The sequence shown here is derived from an EMBL/GenBank/DDBJ whole genome shotgun (WGS) entry which is preliminary data.</text>
</comment>
<dbReference type="RefSeq" id="WP_199244590.1">
    <property type="nucleotide sequence ID" value="NZ_BAABKY010000005.1"/>
</dbReference>
<dbReference type="PANTHER" id="PTHR43433:SF5">
    <property type="entry name" value="AB HYDROLASE-1 DOMAIN-CONTAINING PROTEIN"/>
    <property type="match status" value="1"/>
</dbReference>
<protein>
    <recommendedName>
        <fullName evidence="2">AB hydrolase-1 domain-containing protein</fullName>
    </recommendedName>
</protein>
<dbReference type="Proteomes" id="UP001501083">
    <property type="component" value="Unassembled WGS sequence"/>
</dbReference>
<reference evidence="4" key="1">
    <citation type="journal article" date="2019" name="Int. J. Syst. Evol. Microbiol.">
        <title>The Global Catalogue of Microorganisms (GCM) 10K type strain sequencing project: providing services to taxonomists for standard genome sequencing and annotation.</title>
        <authorList>
            <consortium name="The Broad Institute Genomics Platform"/>
            <consortium name="The Broad Institute Genome Sequencing Center for Infectious Disease"/>
            <person name="Wu L."/>
            <person name="Ma J."/>
        </authorList>
    </citation>
    <scope>NUCLEOTIDE SEQUENCE [LARGE SCALE GENOMIC DNA]</scope>
    <source>
        <strain evidence="4">JCM 19212</strain>
    </source>
</reference>
<dbReference type="Pfam" id="PF00561">
    <property type="entry name" value="Abhydrolase_1"/>
    <property type="match status" value="1"/>
</dbReference>
<keyword evidence="1" id="KW-0732">Signal</keyword>
<feature type="domain" description="AB hydrolase-1" evidence="2">
    <location>
        <begin position="58"/>
        <end position="282"/>
    </location>
</feature>
<evidence type="ECO:0000256" key="1">
    <source>
        <dbReference type="SAM" id="SignalP"/>
    </source>
</evidence>
<sequence length="301" mass="33414">MKTPLLGLLMAAPLSAPAFAQDTADTTETRYVQVNGDRIAYRRIGSGSPIVLANRMRGTLDTWDPLFLDTLARHHTVITFDYPGAGYSSGALPDDLGKVAQFVDRFATAIKLDKFAMAGWSWGGFTTQTLLLDKPERVTHAVLIGTNPPGPGQIPIQQVFIERALKAVNDLADEEVLFFDPSSEFSRRMANESRDRIYARPDVVSKIPHSMDMIQTYLKAAEAFGQDSTGRRAKLTQTRTPILVISGDRDTSTAGQNWFPLISQMRNAQFVFYPESGHGPQHQYPELSAQYITDFIARTNK</sequence>
<dbReference type="EMBL" id="BAABKY010000005">
    <property type="protein sequence ID" value="GAA5081777.1"/>
    <property type="molecule type" value="Genomic_DNA"/>
</dbReference>
<organism evidence="3 4">
    <name type="scientific">Lysobacter panacisoli</name>
    <dbReference type="NCBI Taxonomy" id="1255263"/>
    <lineage>
        <taxon>Bacteria</taxon>
        <taxon>Pseudomonadati</taxon>
        <taxon>Pseudomonadota</taxon>
        <taxon>Gammaproteobacteria</taxon>
        <taxon>Lysobacterales</taxon>
        <taxon>Lysobacteraceae</taxon>
        <taxon>Lysobacter</taxon>
    </lineage>
</organism>
<dbReference type="InterPro" id="IPR029058">
    <property type="entry name" value="AB_hydrolase_fold"/>
</dbReference>
<dbReference type="SUPFAM" id="SSF53474">
    <property type="entry name" value="alpha/beta-Hydrolases"/>
    <property type="match status" value="1"/>
</dbReference>
<accession>A0ABP9LRV7</accession>
<evidence type="ECO:0000313" key="3">
    <source>
        <dbReference type="EMBL" id="GAA5081777.1"/>
    </source>
</evidence>
<feature type="chain" id="PRO_5046966227" description="AB hydrolase-1 domain-containing protein" evidence="1">
    <location>
        <begin position="21"/>
        <end position="301"/>
    </location>
</feature>
<gene>
    <name evidence="3" type="ORF">GCM10025759_32480</name>
</gene>
<keyword evidence="4" id="KW-1185">Reference proteome</keyword>
<dbReference type="Gene3D" id="3.40.50.1820">
    <property type="entry name" value="alpha/beta hydrolase"/>
    <property type="match status" value="1"/>
</dbReference>
<feature type="signal peptide" evidence="1">
    <location>
        <begin position="1"/>
        <end position="20"/>
    </location>
</feature>